<accession>A0A178ZFT0</accession>
<dbReference type="Pfam" id="PF04082">
    <property type="entry name" value="Fungal_trans"/>
    <property type="match status" value="1"/>
</dbReference>
<keyword evidence="9" id="KW-1185">Reference proteome</keyword>
<evidence type="ECO:0000313" key="9">
    <source>
        <dbReference type="Proteomes" id="UP000078343"/>
    </source>
</evidence>
<feature type="domain" description="Xylanolytic transcriptional activator regulatory" evidence="7">
    <location>
        <begin position="237"/>
        <end position="311"/>
    </location>
</feature>
<evidence type="ECO:0000256" key="4">
    <source>
        <dbReference type="ARBA" id="ARBA00023163"/>
    </source>
</evidence>
<evidence type="ECO:0000313" key="8">
    <source>
        <dbReference type="EMBL" id="OAP57915.1"/>
    </source>
</evidence>
<dbReference type="GO" id="GO:0003677">
    <property type="term" value="F:DNA binding"/>
    <property type="evidence" value="ECO:0007669"/>
    <property type="project" value="UniProtKB-KW"/>
</dbReference>
<dbReference type="CDD" id="cd12148">
    <property type="entry name" value="fungal_TF_MHR"/>
    <property type="match status" value="1"/>
</dbReference>
<gene>
    <name evidence="8" type="ORF">AYL99_08653</name>
</gene>
<keyword evidence="1" id="KW-0862">Zinc</keyword>
<reference evidence="8 9" key="1">
    <citation type="submission" date="2016-04" db="EMBL/GenBank/DDBJ databases">
        <title>Draft genome of Fonsecaea erecta CBS 125763.</title>
        <authorList>
            <person name="Weiss V.A."/>
            <person name="Vicente V.A."/>
            <person name="Raittz R.T."/>
            <person name="Moreno L.F."/>
            <person name="De Souza E.M."/>
            <person name="Pedrosa F.O."/>
            <person name="Steffens M.B."/>
            <person name="Faoro H."/>
            <person name="Tadra-Sfeir M.Z."/>
            <person name="Najafzadeh M.J."/>
            <person name="Felipe M.S."/>
            <person name="Teixeira M."/>
            <person name="Sun J."/>
            <person name="Xi L."/>
            <person name="Gomes R."/>
            <person name="De Azevedo C.M."/>
            <person name="Salgado C.G."/>
            <person name="Da Silva M.B."/>
            <person name="Nascimento M.F."/>
            <person name="Queiroz-Telles F."/>
            <person name="Attili D.S."/>
            <person name="Gorbushina A."/>
        </authorList>
    </citation>
    <scope>NUCLEOTIDE SEQUENCE [LARGE SCALE GENOMIC DNA]</scope>
    <source>
        <strain evidence="8 9">CBS 125763</strain>
    </source>
</reference>
<feature type="region of interest" description="Disordered" evidence="6">
    <location>
        <begin position="65"/>
        <end position="84"/>
    </location>
</feature>
<name>A0A178ZFT0_9EURO</name>
<dbReference type="EMBL" id="LVYI01000007">
    <property type="protein sequence ID" value="OAP57915.1"/>
    <property type="molecule type" value="Genomic_DNA"/>
</dbReference>
<proteinExistence type="predicted"/>
<sequence>MESPKQVSPTLCTWLPVVPKAFNTPARRLSAQLTRLFPNRPRLAKASSADPSSRLLTSISAPNQAAITSPQPPQVHATPGASSSASQHLRAQASYFSNAGYMQILSHQDVAEDDQVQPRQMPADHSDVDDISVALQAGFLETYFEYCFYWCPVIDPEFVQWQTDGIESLLLRHALALCGNRINPPLIQCKDSIAYYNRAKKLFYGDCEGNALVRLSAIMLFFWWSTGAPNMVNMDNAWWWTGIAIRIAQESGLHREPQPHQMTRPGETAGLRRRIWWTLFVNRILSISQGRPTVIDPDYCDVKMVTPEDFPEPSHPKVHVFINWVKVLDIGGQISKQLSRRVKERSGIKNFSRDLISWVRSLPDTLSLHIRTARTTAFDRAVHRLYVTYLTNVQLLHMNKSSRLLPKASNAAIIAASCVARIFEDYLARGTIRFLSGEAGWEIAVALLALLHACRIDGLRSHASADMRTLRTALKHMAPYWPSSRMFNSAFDKLLGTDQTSVSMIPTPPVGIAEANEEEHAEMLDPDDGVADLMDYFPFVTSQTSPLIDAVLAQNQVMPFAGFDWPMDINATLEEFLALPDDHSFDILNL</sequence>
<evidence type="ECO:0000259" key="7">
    <source>
        <dbReference type="SMART" id="SM00906"/>
    </source>
</evidence>
<dbReference type="SMART" id="SM00906">
    <property type="entry name" value="Fungal_trans"/>
    <property type="match status" value="1"/>
</dbReference>
<keyword evidence="4" id="KW-0804">Transcription</keyword>
<evidence type="ECO:0000256" key="1">
    <source>
        <dbReference type="ARBA" id="ARBA00022833"/>
    </source>
</evidence>
<dbReference type="InterPro" id="IPR007219">
    <property type="entry name" value="XnlR_reg_dom"/>
</dbReference>
<evidence type="ECO:0000256" key="2">
    <source>
        <dbReference type="ARBA" id="ARBA00023015"/>
    </source>
</evidence>
<dbReference type="GeneID" id="30012821"/>
<evidence type="ECO:0000256" key="3">
    <source>
        <dbReference type="ARBA" id="ARBA00023125"/>
    </source>
</evidence>
<organism evidence="8 9">
    <name type="scientific">Fonsecaea erecta</name>
    <dbReference type="NCBI Taxonomy" id="1367422"/>
    <lineage>
        <taxon>Eukaryota</taxon>
        <taxon>Fungi</taxon>
        <taxon>Dikarya</taxon>
        <taxon>Ascomycota</taxon>
        <taxon>Pezizomycotina</taxon>
        <taxon>Eurotiomycetes</taxon>
        <taxon>Chaetothyriomycetidae</taxon>
        <taxon>Chaetothyriales</taxon>
        <taxon>Herpotrichiellaceae</taxon>
        <taxon>Fonsecaea</taxon>
    </lineage>
</organism>
<keyword evidence="3" id="KW-0238">DNA-binding</keyword>
<dbReference type="AlphaFoldDB" id="A0A178ZFT0"/>
<dbReference type="PANTHER" id="PTHR47171">
    <property type="entry name" value="FARA-RELATED"/>
    <property type="match status" value="1"/>
</dbReference>
<keyword evidence="2" id="KW-0805">Transcription regulation</keyword>
<dbReference type="InterPro" id="IPR052073">
    <property type="entry name" value="Amide_Lactam_Regulators"/>
</dbReference>
<dbReference type="Proteomes" id="UP000078343">
    <property type="component" value="Unassembled WGS sequence"/>
</dbReference>
<dbReference type="GO" id="GO:0008270">
    <property type="term" value="F:zinc ion binding"/>
    <property type="evidence" value="ECO:0007669"/>
    <property type="project" value="InterPro"/>
</dbReference>
<dbReference type="PANTHER" id="PTHR47171:SF5">
    <property type="entry name" value="ZN(II)2CYS6 TRANSCRIPTION FACTOR (EUROFUNG)"/>
    <property type="match status" value="1"/>
</dbReference>
<dbReference type="OrthoDB" id="39175at2759"/>
<dbReference type="GO" id="GO:0006351">
    <property type="term" value="P:DNA-templated transcription"/>
    <property type="evidence" value="ECO:0007669"/>
    <property type="project" value="InterPro"/>
</dbReference>
<dbReference type="RefSeq" id="XP_018691282.1">
    <property type="nucleotide sequence ID" value="XM_018840161.1"/>
</dbReference>
<evidence type="ECO:0000256" key="6">
    <source>
        <dbReference type="SAM" id="MobiDB-lite"/>
    </source>
</evidence>
<keyword evidence="5" id="KW-0539">Nucleus</keyword>
<evidence type="ECO:0000256" key="5">
    <source>
        <dbReference type="ARBA" id="ARBA00023242"/>
    </source>
</evidence>
<comment type="caution">
    <text evidence="8">The sequence shown here is derived from an EMBL/GenBank/DDBJ whole genome shotgun (WGS) entry which is preliminary data.</text>
</comment>
<protein>
    <recommendedName>
        <fullName evidence="7">Xylanolytic transcriptional activator regulatory domain-containing protein</fullName>
    </recommendedName>
</protein>